<feature type="region of interest" description="Disordered" evidence="1">
    <location>
        <begin position="75"/>
        <end position="96"/>
    </location>
</feature>
<name>A0A0L0CR46_LUCCU</name>
<keyword evidence="3" id="KW-1185">Reference proteome</keyword>
<comment type="caution">
    <text evidence="2">The sequence shown here is derived from an EMBL/GenBank/DDBJ whole genome shotgun (WGS) entry which is preliminary data.</text>
</comment>
<evidence type="ECO:0000313" key="3">
    <source>
        <dbReference type="Proteomes" id="UP000037069"/>
    </source>
</evidence>
<dbReference type="AlphaFoldDB" id="A0A0L0CR46"/>
<reference evidence="2 3" key="1">
    <citation type="journal article" date="2015" name="Nat. Commun.">
        <title>Lucilia cuprina genome unlocks parasitic fly biology to underpin future interventions.</title>
        <authorList>
            <person name="Anstead C.A."/>
            <person name="Korhonen P.K."/>
            <person name="Young N.D."/>
            <person name="Hall R.S."/>
            <person name="Jex A.R."/>
            <person name="Murali S.C."/>
            <person name="Hughes D.S."/>
            <person name="Lee S.F."/>
            <person name="Perry T."/>
            <person name="Stroehlein A.J."/>
            <person name="Ansell B.R."/>
            <person name="Breugelmans B."/>
            <person name="Hofmann A."/>
            <person name="Qu J."/>
            <person name="Dugan S."/>
            <person name="Lee S.L."/>
            <person name="Chao H."/>
            <person name="Dinh H."/>
            <person name="Han Y."/>
            <person name="Doddapaneni H.V."/>
            <person name="Worley K.C."/>
            <person name="Muzny D.M."/>
            <person name="Ioannidis P."/>
            <person name="Waterhouse R.M."/>
            <person name="Zdobnov E.M."/>
            <person name="James P.J."/>
            <person name="Bagnall N.H."/>
            <person name="Kotze A.C."/>
            <person name="Gibbs R.A."/>
            <person name="Richards S."/>
            <person name="Batterham P."/>
            <person name="Gasser R.B."/>
        </authorList>
    </citation>
    <scope>NUCLEOTIDE SEQUENCE [LARGE SCALE GENOMIC DNA]</scope>
    <source>
        <strain evidence="2 3">LS</strain>
        <tissue evidence="2">Full body</tissue>
    </source>
</reference>
<evidence type="ECO:0000313" key="2">
    <source>
        <dbReference type="EMBL" id="KNC33894.1"/>
    </source>
</evidence>
<dbReference type="EMBL" id="JRES01000136">
    <property type="protein sequence ID" value="KNC33894.1"/>
    <property type="molecule type" value="Genomic_DNA"/>
</dbReference>
<accession>A0A0L0CR46</accession>
<organism evidence="2 3">
    <name type="scientific">Lucilia cuprina</name>
    <name type="common">Green bottle fly</name>
    <name type="synonym">Australian sheep blowfly</name>
    <dbReference type="NCBI Taxonomy" id="7375"/>
    <lineage>
        <taxon>Eukaryota</taxon>
        <taxon>Metazoa</taxon>
        <taxon>Ecdysozoa</taxon>
        <taxon>Arthropoda</taxon>
        <taxon>Hexapoda</taxon>
        <taxon>Insecta</taxon>
        <taxon>Pterygota</taxon>
        <taxon>Neoptera</taxon>
        <taxon>Endopterygota</taxon>
        <taxon>Diptera</taxon>
        <taxon>Brachycera</taxon>
        <taxon>Muscomorpha</taxon>
        <taxon>Oestroidea</taxon>
        <taxon>Calliphoridae</taxon>
        <taxon>Luciliinae</taxon>
        <taxon>Lucilia</taxon>
    </lineage>
</organism>
<evidence type="ECO:0000256" key="1">
    <source>
        <dbReference type="SAM" id="MobiDB-lite"/>
    </source>
</evidence>
<feature type="compositionally biased region" description="Basic and acidic residues" evidence="1">
    <location>
        <begin position="75"/>
        <end position="85"/>
    </location>
</feature>
<dbReference type="Proteomes" id="UP000037069">
    <property type="component" value="Unassembled WGS sequence"/>
</dbReference>
<protein>
    <submittedName>
        <fullName evidence="2">Uncharacterized protein</fullName>
    </submittedName>
</protein>
<gene>
    <name evidence="2" type="ORF">FF38_09052</name>
</gene>
<sequence length="487" mass="54374">MNSTSAFVEQRNDMFPQWSIKNSIKLVQAEIDQYAEIAFTNGVDVSEEVSILFETLIQLQTQLAAYPEVEEFGAEKDQDGLEVTKSDGNTDPTPLLPQDCTTKSTVGKLFDNWYIDICIQEIEDEIDSHEQLAFSSGVNVSEQVSKLVETLLILRKQRDALKEFTPQPVEQEAVVGTLDVATDASDCFHPIDTLSTLLTSTTPEVKPATKVASIGEIIRNLLPLSYEGHSSSGRDRFECKAGRDEEDKPERFSLPLVYLFRPRTVSDRVEDLEYLNYDMQNNHTPLLAISLGERIPLVVLYCESTPVLWPIDEASHTGFRVPNQASQSTVCTNIPKYAFFLLIDGETVQKGACPRYSMRTLLSMVTERYPPAFGLETTPPVSSLKLNKYVIGKASFGFMGQRAGGSQKSTPLDFKCPTRSSYQFPYLYVPPLNPFLPLHWPHHPQECADQAEDSLKAEDLKCGQPPMNSSSALTIITMTTLKVEMST</sequence>
<proteinExistence type="predicted"/>